<organism evidence="1 2">
    <name type="scientific">Entamoeba histolytica</name>
    <dbReference type="NCBI Taxonomy" id="5759"/>
    <lineage>
        <taxon>Eukaryota</taxon>
        <taxon>Amoebozoa</taxon>
        <taxon>Evosea</taxon>
        <taxon>Archamoebae</taxon>
        <taxon>Mastigamoebida</taxon>
        <taxon>Entamoebidae</taxon>
        <taxon>Entamoeba</taxon>
    </lineage>
</organism>
<name>A0A5K1U433_ENTHI</name>
<comment type="caution">
    <text evidence="1">The sequence shown here is derived from an EMBL/GenBank/DDBJ whole genome shotgun (WGS) entry which is preliminary data.</text>
</comment>
<reference evidence="1 2" key="1">
    <citation type="submission" date="2016-05" db="EMBL/GenBank/DDBJ databases">
        <title>First whole genome sequencing of Entamoeba histolytica HM1:IMSS-clone-6.</title>
        <authorList>
            <person name="Mukherjee Avik.K."/>
            <person name="Izumyama S."/>
            <person name="Nakada-Tsukui K."/>
            <person name="Nozaki T."/>
        </authorList>
    </citation>
    <scope>NUCLEOTIDE SEQUENCE [LARGE SCALE GENOMIC DNA]</scope>
    <source>
        <strain evidence="1 2">HM1:IMSS clone 6</strain>
    </source>
</reference>
<accession>A0A5K1U433</accession>
<protein>
    <submittedName>
        <fullName evidence="1">Uncharacterized protein</fullName>
    </submittedName>
</protein>
<evidence type="ECO:0000313" key="2">
    <source>
        <dbReference type="Proteomes" id="UP000078387"/>
    </source>
</evidence>
<dbReference type="VEuPathDB" id="AmoebaDB:EHI7A_049610"/>
<sequence length="555" mass="63630">MSQSVEVGNINQILVIGKNSFLSINSTTVTLWDSNTAQSLKTIMIPPGITIVQAVSISQENEFSLYVLTSSKTIIQFTKPTFDYSKAKVYQSGSPVTKIAVIDINTCLISKQNEIGTVNFNKEVVEYTELFKVKEEVTALLYSSPNIYLATKFELFVYSMEGKEIKKISFSESEIKQVVLGRKKIFVICDKKLILINEDLTIAHEFIGDFYDLSENEDFILVSGSKQTELISSQYNSALKTYKTSQCCGINNKIILYSNNLLEFIDLPMKPTLSDCLKHISNGQTSIECDVNNFVGSASGEYQNEVLNEENGDVLPNFDVPSDEDFIERIESAIKMNGNLRWNLWDEVHKRIQEKKCSTDVYWSIILKLIIYDLIRDYTDLLLLLIHENNLNYIDYIIQRDNVTVTEVPLLSLLRITVKMNLNQIEFKNKDTFILHVFDREINAQTAPKMLSQLNPNEVMNILKYLIQQFESNTPISQQRILNWLMAFFDAHITLLITDQQFTAPLKQLFAILQKEIQLSENCEALKPYIEQIKFNLPLPTVNTDEYVVIDLLYQ</sequence>
<dbReference type="OMA" id="FENSVPA"/>
<dbReference type="InterPro" id="IPR036322">
    <property type="entry name" value="WD40_repeat_dom_sf"/>
</dbReference>
<dbReference type="VEuPathDB" id="AmoebaDB:EHI5A_040770"/>
<dbReference type="Proteomes" id="UP000078387">
    <property type="component" value="Unassembled WGS sequence"/>
</dbReference>
<gene>
    <name evidence="1" type="ORF">CL6EHI_054170</name>
</gene>
<dbReference type="VEuPathDB" id="AmoebaDB:KM1_095730"/>
<dbReference type="SUPFAM" id="SSF50978">
    <property type="entry name" value="WD40 repeat-like"/>
    <property type="match status" value="1"/>
</dbReference>
<dbReference type="VEuPathDB" id="AmoebaDB:EHI8A_049740"/>
<dbReference type="VEuPathDB" id="AmoebaDB:EHI_054170"/>
<proteinExistence type="predicted"/>
<dbReference type="AlphaFoldDB" id="A0A5K1U433"/>
<evidence type="ECO:0000313" key="1">
    <source>
        <dbReference type="EMBL" id="GAT97218.1"/>
    </source>
</evidence>
<dbReference type="EMBL" id="BDEQ01000001">
    <property type="protein sequence ID" value="GAT97218.1"/>
    <property type="molecule type" value="Genomic_DNA"/>
</dbReference>